<dbReference type="InterPro" id="IPR003825">
    <property type="entry name" value="Colicin-V_CvpA"/>
</dbReference>
<sequence>MDTGSVFTTYDFVILGILVLFIGRGLWTGFIQQISVFVALYLGYFVASQYYSTFFPFWEHISQNPKIVFWGSYAIAFLLTYVLAMLIGLGLRHVVELTFTSWLDSLLGGIVGFAKAALVIVLLHLFLGTIMAPENKMLRDCASCEVVADVSDYARRLIKDSGVQEAFLMKDPALSLERVKEYLEPIMPSK</sequence>
<evidence type="ECO:0000256" key="3">
    <source>
        <dbReference type="ARBA" id="ARBA00022989"/>
    </source>
</evidence>
<protein>
    <recommendedName>
        <fullName evidence="8">Colicin V production protein</fullName>
    </recommendedName>
</protein>
<evidence type="ECO:0000313" key="6">
    <source>
        <dbReference type="EMBL" id="CAG35644.1"/>
    </source>
</evidence>
<dbReference type="AlphaFoldDB" id="Q6APT0"/>
<dbReference type="RefSeq" id="WP_011188158.1">
    <property type="nucleotide sequence ID" value="NC_006138.1"/>
</dbReference>
<evidence type="ECO:0000256" key="5">
    <source>
        <dbReference type="SAM" id="Phobius"/>
    </source>
</evidence>
<feature type="transmembrane region" description="Helical" evidence="5">
    <location>
        <begin position="106"/>
        <end position="127"/>
    </location>
</feature>
<feature type="transmembrane region" description="Helical" evidence="5">
    <location>
        <begin position="12"/>
        <end position="30"/>
    </location>
</feature>
<evidence type="ECO:0000313" key="7">
    <source>
        <dbReference type="Proteomes" id="UP000000602"/>
    </source>
</evidence>
<feature type="transmembrane region" description="Helical" evidence="5">
    <location>
        <begin position="36"/>
        <end position="55"/>
    </location>
</feature>
<evidence type="ECO:0000256" key="4">
    <source>
        <dbReference type="ARBA" id="ARBA00023136"/>
    </source>
</evidence>
<evidence type="ECO:0000256" key="2">
    <source>
        <dbReference type="ARBA" id="ARBA00022692"/>
    </source>
</evidence>
<accession>Q6APT0</accession>
<gene>
    <name evidence="6" type="ordered locus">DP0915</name>
</gene>
<keyword evidence="4 5" id="KW-0472">Membrane</keyword>
<feature type="transmembrane region" description="Helical" evidence="5">
    <location>
        <begin position="67"/>
        <end position="91"/>
    </location>
</feature>
<dbReference type="OrthoDB" id="5432423at2"/>
<comment type="subcellular location">
    <subcellularLocation>
        <location evidence="1">Membrane</location>
        <topology evidence="1">Multi-pass membrane protein</topology>
    </subcellularLocation>
</comment>
<proteinExistence type="predicted"/>
<dbReference type="EMBL" id="CR522870">
    <property type="protein sequence ID" value="CAG35644.1"/>
    <property type="molecule type" value="Genomic_DNA"/>
</dbReference>
<reference evidence="7" key="1">
    <citation type="journal article" date="2004" name="Environ. Microbiol.">
        <title>The genome of Desulfotalea psychrophila, a sulfate-reducing bacterium from permanently cold Arctic sediments.</title>
        <authorList>
            <person name="Rabus R."/>
            <person name="Ruepp A."/>
            <person name="Frickey T."/>
            <person name="Rattei T."/>
            <person name="Fartmann B."/>
            <person name="Stark M."/>
            <person name="Bauer M."/>
            <person name="Zibat A."/>
            <person name="Lombardot T."/>
            <person name="Becker I."/>
            <person name="Amann J."/>
            <person name="Gellner K."/>
            <person name="Teeling H."/>
            <person name="Leuschner W.D."/>
            <person name="Gloeckner F.-O."/>
            <person name="Lupas A.N."/>
            <person name="Amann R."/>
            <person name="Klenk H.-P."/>
        </authorList>
    </citation>
    <scope>NUCLEOTIDE SEQUENCE [LARGE SCALE GENOMIC DNA]</scope>
    <source>
        <strain evidence="7">DSM 12343 / LSv54</strain>
    </source>
</reference>
<dbReference type="Proteomes" id="UP000000602">
    <property type="component" value="Chromosome"/>
</dbReference>
<dbReference type="PANTHER" id="PTHR37306:SF1">
    <property type="entry name" value="COLICIN V PRODUCTION PROTEIN"/>
    <property type="match status" value="1"/>
</dbReference>
<keyword evidence="2 5" id="KW-0812">Transmembrane</keyword>
<name>Q6APT0_DESPS</name>
<keyword evidence="7" id="KW-1185">Reference proteome</keyword>
<keyword evidence="3 5" id="KW-1133">Transmembrane helix</keyword>
<dbReference type="GO" id="GO:0009403">
    <property type="term" value="P:toxin biosynthetic process"/>
    <property type="evidence" value="ECO:0007669"/>
    <property type="project" value="InterPro"/>
</dbReference>
<dbReference type="eggNOG" id="COG1286">
    <property type="taxonomic scope" value="Bacteria"/>
</dbReference>
<dbReference type="Pfam" id="PF02674">
    <property type="entry name" value="Colicin_V"/>
    <property type="match status" value="1"/>
</dbReference>
<organism evidence="6 7">
    <name type="scientific">Desulfotalea psychrophila (strain LSv54 / DSM 12343)</name>
    <dbReference type="NCBI Taxonomy" id="177439"/>
    <lineage>
        <taxon>Bacteria</taxon>
        <taxon>Pseudomonadati</taxon>
        <taxon>Thermodesulfobacteriota</taxon>
        <taxon>Desulfobulbia</taxon>
        <taxon>Desulfobulbales</taxon>
        <taxon>Desulfocapsaceae</taxon>
        <taxon>Desulfotalea</taxon>
    </lineage>
</organism>
<dbReference type="GO" id="GO:0016020">
    <property type="term" value="C:membrane"/>
    <property type="evidence" value="ECO:0007669"/>
    <property type="project" value="UniProtKB-SubCell"/>
</dbReference>
<dbReference type="PANTHER" id="PTHR37306">
    <property type="entry name" value="COLICIN V PRODUCTION PROTEIN"/>
    <property type="match status" value="1"/>
</dbReference>
<evidence type="ECO:0008006" key="8">
    <source>
        <dbReference type="Google" id="ProtNLM"/>
    </source>
</evidence>
<dbReference type="HOGENOM" id="CLU_092720_4_2_7"/>
<dbReference type="KEGG" id="dps:DP0915"/>
<evidence type="ECO:0000256" key="1">
    <source>
        <dbReference type="ARBA" id="ARBA00004141"/>
    </source>
</evidence>
<dbReference type="STRING" id="177439.DP0915"/>